<organism evidence="1 2">
    <name type="scientific">Pseudomonas mosselii</name>
    <dbReference type="NCBI Taxonomy" id="78327"/>
    <lineage>
        <taxon>Bacteria</taxon>
        <taxon>Pseudomonadati</taxon>
        <taxon>Pseudomonadota</taxon>
        <taxon>Gammaproteobacteria</taxon>
        <taxon>Pseudomonadales</taxon>
        <taxon>Pseudomonadaceae</taxon>
        <taxon>Pseudomonas</taxon>
    </lineage>
</organism>
<comment type="caution">
    <text evidence="1">The sequence shown here is derived from an EMBL/GenBank/DDBJ whole genome shotgun (WGS) entry which is preliminary data.</text>
</comment>
<dbReference type="OrthoDB" id="6997589at2"/>
<protein>
    <submittedName>
        <fullName evidence="1">Uncharacterized protein</fullName>
    </submittedName>
</protein>
<accession>A0A5R8YUX7</accession>
<name>A0A5R8YUX7_9PSED</name>
<dbReference type="EMBL" id="VAUO01000008">
    <property type="protein sequence ID" value="TLP57289.1"/>
    <property type="molecule type" value="Genomic_DNA"/>
</dbReference>
<sequence length="69" mass="7658">MKRTLQGMIEAGEPLMPQAIEALRVYHEAATAGLGRDDIERRRLLAESLYQAVSDYQLRALGGFSATLH</sequence>
<keyword evidence="2" id="KW-1185">Reference proteome</keyword>
<proteinExistence type="predicted"/>
<dbReference type="AlphaFoldDB" id="A0A5R8YUX7"/>
<gene>
    <name evidence="1" type="ORF">FEM01_16885</name>
</gene>
<dbReference type="Proteomes" id="UP000309819">
    <property type="component" value="Unassembled WGS sequence"/>
</dbReference>
<evidence type="ECO:0000313" key="1">
    <source>
        <dbReference type="EMBL" id="TLP57289.1"/>
    </source>
</evidence>
<reference evidence="1 2" key="1">
    <citation type="submission" date="2019-05" db="EMBL/GenBank/DDBJ databases">
        <title>Pseudomonas sp. SC006 isolated from lettuce that can produce HBGAs.</title>
        <authorList>
            <person name="Wang D."/>
            <person name="Liao N."/>
            <person name="Liu D."/>
            <person name="Zhang Z."/>
            <person name="Zou S."/>
        </authorList>
    </citation>
    <scope>NUCLEOTIDE SEQUENCE [LARGE SCALE GENOMIC DNA]</scope>
    <source>
        <strain evidence="1 2">SC006</strain>
    </source>
</reference>
<evidence type="ECO:0000313" key="2">
    <source>
        <dbReference type="Proteomes" id="UP000309819"/>
    </source>
</evidence>